<dbReference type="AlphaFoldDB" id="A0AAE0WWJ2"/>
<dbReference type="InterPro" id="IPR000182">
    <property type="entry name" value="GNAT_dom"/>
</dbReference>
<dbReference type="Proteomes" id="UP001274830">
    <property type="component" value="Unassembled WGS sequence"/>
</dbReference>
<evidence type="ECO:0000313" key="2">
    <source>
        <dbReference type="EMBL" id="KAK3679203.1"/>
    </source>
</evidence>
<name>A0AAE0WWJ2_9PEZI</name>
<dbReference type="EMBL" id="JAUTXT010000002">
    <property type="protein sequence ID" value="KAK3679203.1"/>
    <property type="molecule type" value="Genomic_DNA"/>
</dbReference>
<evidence type="ECO:0000259" key="1">
    <source>
        <dbReference type="PROSITE" id="PS51186"/>
    </source>
</evidence>
<reference evidence="2" key="1">
    <citation type="submission" date="2023-07" db="EMBL/GenBank/DDBJ databases">
        <title>Black Yeasts Isolated from many extreme environments.</title>
        <authorList>
            <person name="Coleine C."/>
            <person name="Stajich J.E."/>
            <person name="Selbmann L."/>
        </authorList>
    </citation>
    <scope>NUCLEOTIDE SEQUENCE</scope>
    <source>
        <strain evidence="2">CCFEE 5485</strain>
    </source>
</reference>
<evidence type="ECO:0000313" key="3">
    <source>
        <dbReference type="Proteomes" id="UP001274830"/>
    </source>
</evidence>
<proteinExistence type="predicted"/>
<dbReference type="InterPro" id="IPR016181">
    <property type="entry name" value="Acyl_CoA_acyltransferase"/>
</dbReference>
<comment type="caution">
    <text evidence="2">The sequence shown here is derived from an EMBL/GenBank/DDBJ whole genome shotgun (WGS) entry which is preliminary data.</text>
</comment>
<feature type="domain" description="N-acetyltransferase" evidence="1">
    <location>
        <begin position="10"/>
        <end position="195"/>
    </location>
</feature>
<protein>
    <recommendedName>
        <fullName evidence="1">N-acetyltransferase domain-containing protein</fullName>
    </recommendedName>
</protein>
<dbReference type="Gene3D" id="3.40.630.30">
    <property type="match status" value="1"/>
</dbReference>
<dbReference type="GO" id="GO:0016747">
    <property type="term" value="F:acyltransferase activity, transferring groups other than amino-acyl groups"/>
    <property type="evidence" value="ECO:0007669"/>
    <property type="project" value="InterPro"/>
</dbReference>
<dbReference type="SUPFAM" id="SSF55729">
    <property type="entry name" value="Acyl-CoA N-acyltransferases (Nat)"/>
    <property type="match status" value="1"/>
</dbReference>
<accession>A0AAE0WWJ2</accession>
<dbReference type="PANTHER" id="PTHR43415">
    <property type="entry name" value="SPERMIDINE N(1)-ACETYLTRANSFERASE"/>
    <property type="match status" value="1"/>
</dbReference>
<organism evidence="2 3">
    <name type="scientific">Recurvomyces mirabilis</name>
    <dbReference type="NCBI Taxonomy" id="574656"/>
    <lineage>
        <taxon>Eukaryota</taxon>
        <taxon>Fungi</taxon>
        <taxon>Dikarya</taxon>
        <taxon>Ascomycota</taxon>
        <taxon>Pezizomycotina</taxon>
        <taxon>Dothideomycetes</taxon>
        <taxon>Dothideomycetidae</taxon>
        <taxon>Mycosphaerellales</taxon>
        <taxon>Teratosphaeriaceae</taxon>
        <taxon>Recurvomyces</taxon>
    </lineage>
</organism>
<gene>
    <name evidence="2" type="ORF">LTR78_000764</name>
</gene>
<dbReference type="CDD" id="cd04301">
    <property type="entry name" value="NAT_SF"/>
    <property type="match status" value="1"/>
</dbReference>
<dbReference type="PROSITE" id="PS51186">
    <property type="entry name" value="GNAT"/>
    <property type="match status" value="1"/>
</dbReference>
<keyword evidence="3" id="KW-1185">Reference proteome</keyword>
<dbReference type="Pfam" id="PF13302">
    <property type="entry name" value="Acetyltransf_3"/>
    <property type="match status" value="1"/>
</dbReference>
<dbReference type="PANTHER" id="PTHR43415:SF3">
    <property type="entry name" value="GNAT-FAMILY ACETYLTRANSFERASE"/>
    <property type="match status" value="1"/>
</dbReference>
<sequence>MADPSCSARLIYRAIEPDEDEDFFLAIQQDQLGYRNSNLSISIPQGRASAKGYIKRVTENSMLGVVICLAAAETVDDETRANSATPAKPTPIGCIHLDGCRPNIAHHRFSDIGIHILPAYQGKGYGSEAIEWILEWAFVTAGLHRVSIQAFEYNNGAMRLYQRLGFKFEGAHKEMVWAQGRWWDDIHYGMLENDWRELHAQKKSSETNVPA</sequence>